<dbReference type="InterPro" id="IPR027806">
    <property type="entry name" value="HARBI1_dom"/>
</dbReference>
<organism evidence="4 5">
    <name type="scientific">Rhamnusium bicolor</name>
    <dbReference type="NCBI Taxonomy" id="1586634"/>
    <lineage>
        <taxon>Eukaryota</taxon>
        <taxon>Metazoa</taxon>
        <taxon>Ecdysozoa</taxon>
        <taxon>Arthropoda</taxon>
        <taxon>Hexapoda</taxon>
        <taxon>Insecta</taxon>
        <taxon>Pterygota</taxon>
        <taxon>Neoptera</taxon>
        <taxon>Endopterygota</taxon>
        <taxon>Coleoptera</taxon>
        <taxon>Polyphaga</taxon>
        <taxon>Cucujiformia</taxon>
        <taxon>Chrysomeloidea</taxon>
        <taxon>Cerambycidae</taxon>
        <taxon>Lepturinae</taxon>
        <taxon>Rhagiini</taxon>
        <taxon>Rhamnusium</taxon>
    </lineage>
</organism>
<evidence type="ECO:0000256" key="1">
    <source>
        <dbReference type="ARBA" id="ARBA00001968"/>
    </source>
</evidence>
<proteinExistence type="predicted"/>
<reference evidence="4" key="1">
    <citation type="journal article" date="2023" name="Insect Mol. Biol.">
        <title>Genome sequencing provides insights into the evolution of gene families encoding plant cell wall-degrading enzymes in longhorned beetles.</title>
        <authorList>
            <person name="Shin N.R."/>
            <person name="Okamura Y."/>
            <person name="Kirsch R."/>
            <person name="Pauchet Y."/>
        </authorList>
    </citation>
    <scope>NUCLEOTIDE SEQUENCE</scope>
    <source>
        <strain evidence="4">RBIC_L_NR</strain>
    </source>
</reference>
<name>A0AAV8YTJ3_9CUCU</name>
<evidence type="ECO:0000313" key="4">
    <source>
        <dbReference type="EMBL" id="KAJ8955077.1"/>
    </source>
</evidence>
<comment type="caution">
    <text evidence="4">The sequence shown here is derived from an EMBL/GenBank/DDBJ whole genome shotgun (WGS) entry which is preliminary data.</text>
</comment>
<protein>
    <recommendedName>
        <fullName evidence="3">DDE Tnp4 domain-containing protein</fullName>
    </recommendedName>
</protein>
<accession>A0AAV8YTJ3</accession>
<keyword evidence="5" id="KW-1185">Reference proteome</keyword>
<comment type="cofactor">
    <cofactor evidence="1">
        <name>a divalent metal cation</name>
        <dbReference type="ChEBI" id="CHEBI:60240"/>
    </cofactor>
</comment>
<evidence type="ECO:0000313" key="5">
    <source>
        <dbReference type="Proteomes" id="UP001162156"/>
    </source>
</evidence>
<evidence type="ECO:0000259" key="3">
    <source>
        <dbReference type="Pfam" id="PF13359"/>
    </source>
</evidence>
<gene>
    <name evidence="4" type="ORF">NQ314_006957</name>
</gene>
<evidence type="ECO:0000256" key="2">
    <source>
        <dbReference type="ARBA" id="ARBA00022723"/>
    </source>
</evidence>
<dbReference type="EMBL" id="JANEYF010001891">
    <property type="protein sequence ID" value="KAJ8955077.1"/>
    <property type="molecule type" value="Genomic_DNA"/>
</dbReference>
<sequence>MYKIIRWNFPNCGGSIDGKHIKIVKFANGGSFFYNYKEYFSVALMAIVNDNSEFIYINVGCNCKNSDGGVIETTKFYDKLLENKLHLPSNDVTKNDMNFVSVADDAIASHENILKPYAEKI</sequence>
<feature type="domain" description="DDE Tnp4" evidence="3">
    <location>
        <begin position="16"/>
        <end position="98"/>
    </location>
</feature>
<keyword evidence="2" id="KW-0479">Metal-binding</keyword>
<dbReference type="GO" id="GO:0046872">
    <property type="term" value="F:metal ion binding"/>
    <property type="evidence" value="ECO:0007669"/>
    <property type="project" value="UniProtKB-KW"/>
</dbReference>
<dbReference type="AlphaFoldDB" id="A0AAV8YTJ3"/>
<dbReference type="Proteomes" id="UP001162156">
    <property type="component" value="Unassembled WGS sequence"/>
</dbReference>
<dbReference type="Pfam" id="PF13359">
    <property type="entry name" value="DDE_Tnp_4"/>
    <property type="match status" value="1"/>
</dbReference>